<name>A0A379UNJ9_SALET</name>
<dbReference type="EMBL" id="UGXK01000001">
    <property type="protein sequence ID" value="SUG69507.1"/>
    <property type="molecule type" value="Genomic_DNA"/>
</dbReference>
<protein>
    <submittedName>
        <fullName evidence="1">Antirepressor</fullName>
    </submittedName>
</protein>
<reference evidence="1 2" key="1">
    <citation type="submission" date="2018-06" db="EMBL/GenBank/DDBJ databases">
        <authorList>
            <consortium name="Pathogen Informatics"/>
            <person name="Doyle S."/>
        </authorList>
    </citation>
    <scope>NUCLEOTIDE SEQUENCE [LARGE SCALE GENOMIC DNA]</scope>
    <source>
        <strain evidence="1 2">NCTC5798</strain>
    </source>
</reference>
<gene>
    <name evidence="1" type="ORF">NCTC5798_00576</name>
</gene>
<sequence length="99" mass="11226">MLPATPRCSKQIRLGRCSKNWRIAIFSQTLPSPTRQVQPAVDMLNIDLLIKIRDGNVKDIRQVGPDMFVGKVEQILSGLRDSGWIVIKRDLLAEKLATW</sequence>
<organism evidence="1 2">
    <name type="scientific">Salmonella enterica I</name>
    <dbReference type="NCBI Taxonomy" id="59201"/>
    <lineage>
        <taxon>Bacteria</taxon>
        <taxon>Pseudomonadati</taxon>
        <taxon>Pseudomonadota</taxon>
        <taxon>Gammaproteobacteria</taxon>
        <taxon>Enterobacterales</taxon>
        <taxon>Enterobacteriaceae</taxon>
        <taxon>Salmonella</taxon>
    </lineage>
</organism>
<accession>A0A379UNJ9</accession>
<dbReference type="Proteomes" id="UP000255534">
    <property type="component" value="Unassembled WGS sequence"/>
</dbReference>
<dbReference type="AlphaFoldDB" id="A0A379UNJ9"/>
<evidence type="ECO:0000313" key="2">
    <source>
        <dbReference type="Proteomes" id="UP000255534"/>
    </source>
</evidence>
<evidence type="ECO:0000313" key="1">
    <source>
        <dbReference type="EMBL" id="SUG69507.1"/>
    </source>
</evidence>
<proteinExistence type="predicted"/>